<dbReference type="InterPro" id="IPR023534">
    <property type="entry name" value="Rof/RNase_P-like"/>
</dbReference>
<dbReference type="GO" id="GO:0000172">
    <property type="term" value="C:ribonuclease MRP complex"/>
    <property type="evidence" value="ECO:0007669"/>
    <property type="project" value="InterPro"/>
</dbReference>
<dbReference type="InterPro" id="IPR036980">
    <property type="entry name" value="RNase_P/MRP_Rpp29_sf"/>
</dbReference>
<dbReference type="AlphaFoldDB" id="A0A1S3EEX3"/>
<reference evidence="4" key="1">
    <citation type="journal article" date="2013" name="Nat. Biotechnol.">
        <title>Draft genome sequence of chickpea (Cicer arietinum) provides a resource for trait improvement.</title>
        <authorList>
            <person name="Varshney R.K."/>
            <person name="Song C."/>
            <person name="Saxena R.K."/>
            <person name="Azam S."/>
            <person name="Yu S."/>
            <person name="Sharpe A.G."/>
            <person name="Cannon S."/>
            <person name="Baek J."/>
            <person name="Rosen B.D."/>
            <person name="Tar'an B."/>
            <person name="Millan T."/>
            <person name="Zhang X."/>
            <person name="Ramsay L.D."/>
            <person name="Iwata A."/>
            <person name="Wang Y."/>
            <person name="Nelson W."/>
            <person name="Farmer A.D."/>
            <person name="Gaur P.M."/>
            <person name="Soderlund C."/>
            <person name="Penmetsa R.V."/>
            <person name="Xu C."/>
            <person name="Bharti A.K."/>
            <person name="He W."/>
            <person name="Winter P."/>
            <person name="Zhao S."/>
            <person name="Hane J.K."/>
            <person name="Carrasquilla-Garcia N."/>
            <person name="Condie J.A."/>
            <person name="Upadhyaya H.D."/>
            <person name="Luo M.C."/>
            <person name="Thudi M."/>
            <person name="Gowda C.L."/>
            <person name="Singh N.P."/>
            <person name="Lichtenzveig J."/>
            <person name="Gali K.K."/>
            <person name="Rubio J."/>
            <person name="Nadarajan N."/>
            <person name="Dolezel J."/>
            <person name="Bansal K.C."/>
            <person name="Xu X."/>
            <person name="Edwards D."/>
            <person name="Zhang G."/>
            <person name="Kahl G."/>
            <person name="Gil J."/>
            <person name="Singh K.B."/>
            <person name="Datta S.K."/>
            <person name="Jackson S.A."/>
            <person name="Wang J."/>
            <person name="Cook D.R."/>
        </authorList>
    </citation>
    <scope>NUCLEOTIDE SEQUENCE [LARGE SCALE GENOMIC DNA]</scope>
    <source>
        <strain evidence="4">cv. CDC Frontier</strain>
    </source>
</reference>
<dbReference type="PANTHER" id="PTHR13348:SF0">
    <property type="entry name" value="RIBONUCLEASE P PROTEIN SUBUNIT P29"/>
    <property type="match status" value="1"/>
</dbReference>
<dbReference type="GO" id="GO:0033204">
    <property type="term" value="F:ribonuclease P RNA binding"/>
    <property type="evidence" value="ECO:0007669"/>
    <property type="project" value="InterPro"/>
</dbReference>
<dbReference type="GO" id="GO:0001682">
    <property type="term" value="P:tRNA 5'-leader removal"/>
    <property type="evidence" value="ECO:0007669"/>
    <property type="project" value="InterPro"/>
</dbReference>
<dbReference type="InterPro" id="IPR016848">
    <property type="entry name" value="RNase_P/MRP_Rpp29-subunit"/>
</dbReference>
<dbReference type="PANTHER" id="PTHR13348">
    <property type="entry name" value="RIBONUCLEASE P SUBUNIT P29"/>
    <property type="match status" value="1"/>
</dbReference>
<evidence type="ECO:0000313" key="5">
    <source>
        <dbReference type="RefSeq" id="XP_012574382.2"/>
    </source>
</evidence>
<dbReference type="SMART" id="SM00538">
    <property type="entry name" value="POP4"/>
    <property type="match status" value="1"/>
</dbReference>
<accession>A0A1S3EEX3</accession>
<dbReference type="SUPFAM" id="SSF101744">
    <property type="entry name" value="Rof/RNase P subunit-like"/>
    <property type="match status" value="1"/>
</dbReference>
<protein>
    <submittedName>
        <fullName evidence="5">LOW QUALITY PROTEIN: uncharacterized protein LOC101514096</fullName>
    </submittedName>
</protein>
<dbReference type="Gene3D" id="2.30.30.210">
    <property type="entry name" value="Ribonuclease P/MRP, subunit p29"/>
    <property type="match status" value="1"/>
</dbReference>
<sequence length="339" mass="38061">MASDSRKRSLEALERRLKTEHILEDKKTKKAAIINEDRKNSSILAPSTSTHSSSHLSSDTPKKGNFSLFGRSISQDNEDGPEYAQLSVTVNENLLTTNEEFSAERGGSVSVILHELLQKGDAAQKYMQGSRNLKIDNWILLDNYVQGRALSSSSQARALRIHSKRSKKHMSMKQHKKHGSLDLPQEFHKFDIFKPMHEMWKGYITLLLKSTGKNQLAQCLLGADLHGAIILVVECKQTHFTGIGGIMIRETAEAFGIITEDNKYRVVPKKGSVFYSKLIAGKLLCMEINSTQERLDYDISDNPSIVGYIFVSREAFSIRQTLVFYDGISSCYCPLLVSI</sequence>
<organism evidence="4 5">
    <name type="scientific">Cicer arietinum</name>
    <name type="common">Chickpea</name>
    <name type="synonym">Garbanzo</name>
    <dbReference type="NCBI Taxonomy" id="3827"/>
    <lineage>
        <taxon>Eukaryota</taxon>
        <taxon>Viridiplantae</taxon>
        <taxon>Streptophyta</taxon>
        <taxon>Embryophyta</taxon>
        <taxon>Tracheophyta</taxon>
        <taxon>Spermatophyta</taxon>
        <taxon>Magnoliopsida</taxon>
        <taxon>eudicotyledons</taxon>
        <taxon>Gunneridae</taxon>
        <taxon>Pentapetalae</taxon>
        <taxon>rosids</taxon>
        <taxon>fabids</taxon>
        <taxon>Fabales</taxon>
        <taxon>Fabaceae</taxon>
        <taxon>Papilionoideae</taxon>
        <taxon>50 kb inversion clade</taxon>
        <taxon>NPAAA clade</taxon>
        <taxon>Hologalegina</taxon>
        <taxon>IRL clade</taxon>
        <taxon>Cicereae</taxon>
        <taxon>Cicer</taxon>
    </lineage>
</organism>
<dbReference type="RefSeq" id="XP_012574382.2">
    <property type="nucleotide sequence ID" value="XM_012718928.2"/>
</dbReference>
<evidence type="ECO:0000256" key="3">
    <source>
        <dbReference type="SAM" id="MobiDB-lite"/>
    </source>
</evidence>
<dbReference type="STRING" id="3827.A0A1S3EEX3"/>
<dbReference type="InterPro" id="IPR002730">
    <property type="entry name" value="Rpp29/RNP1"/>
</dbReference>
<dbReference type="OrthoDB" id="124041at2759"/>
<evidence type="ECO:0000256" key="1">
    <source>
        <dbReference type="ARBA" id="ARBA00004123"/>
    </source>
</evidence>
<proteinExistence type="inferred from homology"/>
<keyword evidence="4" id="KW-1185">Reference proteome</keyword>
<name>A0A1S3EEX3_CICAR</name>
<dbReference type="GeneID" id="101514096"/>
<dbReference type="Pfam" id="PF01868">
    <property type="entry name" value="RNase_P-MRP_p29"/>
    <property type="match status" value="1"/>
</dbReference>
<reference evidence="5" key="2">
    <citation type="submission" date="2025-08" db="UniProtKB">
        <authorList>
            <consortium name="RefSeq"/>
        </authorList>
    </citation>
    <scope>IDENTIFICATION</scope>
    <source>
        <tissue evidence="5">Etiolated seedlings</tissue>
    </source>
</reference>
<comment type="subcellular location">
    <subcellularLocation>
        <location evidence="1">Nucleus</location>
    </subcellularLocation>
</comment>
<dbReference type="GO" id="GO:0030677">
    <property type="term" value="C:ribonuclease P complex"/>
    <property type="evidence" value="ECO:0007669"/>
    <property type="project" value="InterPro"/>
</dbReference>
<dbReference type="GO" id="GO:0006364">
    <property type="term" value="P:rRNA processing"/>
    <property type="evidence" value="ECO:0007669"/>
    <property type="project" value="TreeGrafter"/>
</dbReference>
<dbReference type="Proteomes" id="UP000087171">
    <property type="component" value="Chromosome Ca8"/>
</dbReference>
<feature type="compositionally biased region" description="Low complexity" evidence="3">
    <location>
        <begin position="41"/>
        <end position="58"/>
    </location>
</feature>
<evidence type="ECO:0000256" key="2">
    <source>
        <dbReference type="ARBA" id="ARBA00006181"/>
    </source>
</evidence>
<gene>
    <name evidence="5" type="primary">LOC101514096</name>
</gene>
<comment type="similarity">
    <text evidence="2">Belongs to the eukaryotic/archaeal RNase P protein component 1 family.</text>
</comment>
<dbReference type="GO" id="GO:0005634">
    <property type="term" value="C:nucleus"/>
    <property type="evidence" value="ECO:0007669"/>
    <property type="project" value="UniProtKB-SubCell"/>
</dbReference>
<evidence type="ECO:0000313" key="4">
    <source>
        <dbReference type="Proteomes" id="UP000087171"/>
    </source>
</evidence>
<feature type="region of interest" description="Disordered" evidence="3">
    <location>
        <begin position="25"/>
        <end position="80"/>
    </location>
</feature>
<dbReference type="KEGG" id="cam:101514096"/>